<dbReference type="InterPro" id="IPR036286">
    <property type="entry name" value="LexA/Signal_pep-like_sf"/>
</dbReference>
<organism evidence="5">
    <name type="scientific">Siphoviridae sp. ctDEW4</name>
    <dbReference type="NCBI Taxonomy" id="2823569"/>
    <lineage>
        <taxon>Viruses</taxon>
        <taxon>Duplodnaviria</taxon>
        <taxon>Heunggongvirae</taxon>
        <taxon>Uroviricota</taxon>
        <taxon>Caudoviricetes</taxon>
    </lineage>
</organism>
<evidence type="ECO:0000256" key="1">
    <source>
        <dbReference type="ARBA" id="ARBA00023015"/>
    </source>
</evidence>
<feature type="domain" description="HTH cro/C1-type" evidence="4">
    <location>
        <begin position="10"/>
        <end position="63"/>
    </location>
</feature>
<dbReference type="EMBL" id="BK014650">
    <property type="protein sequence ID" value="DAD65902.1"/>
    <property type="molecule type" value="Genomic_DNA"/>
</dbReference>
<dbReference type="InterPro" id="IPR015927">
    <property type="entry name" value="Peptidase_S24_S26A/B/C"/>
</dbReference>
<dbReference type="InterPro" id="IPR001387">
    <property type="entry name" value="Cro/C1-type_HTH"/>
</dbReference>
<dbReference type="Pfam" id="PF00717">
    <property type="entry name" value="Peptidase_S24"/>
    <property type="match status" value="1"/>
</dbReference>
<name>A0A8S5L7L2_9CAUD</name>
<dbReference type="Gene3D" id="2.10.109.10">
    <property type="entry name" value="Umud Fragment, subunit A"/>
    <property type="match status" value="1"/>
</dbReference>
<evidence type="ECO:0000256" key="2">
    <source>
        <dbReference type="ARBA" id="ARBA00023125"/>
    </source>
</evidence>
<dbReference type="InterPro" id="IPR039418">
    <property type="entry name" value="LexA-like"/>
</dbReference>
<dbReference type="SUPFAM" id="SSF51306">
    <property type="entry name" value="LexA/Signal peptidase"/>
    <property type="match status" value="1"/>
</dbReference>
<keyword evidence="1" id="KW-0805">Transcription regulation</keyword>
<keyword evidence="3" id="KW-0804">Transcription</keyword>
<dbReference type="CDD" id="cd00093">
    <property type="entry name" value="HTH_XRE"/>
    <property type="match status" value="1"/>
</dbReference>
<keyword evidence="2" id="KW-0238">DNA-binding</keyword>
<dbReference type="PANTHER" id="PTHR40661:SF3">
    <property type="entry name" value="FELS-1 PROPHAGE TRANSCRIPTIONAL REGULATOR"/>
    <property type="match status" value="1"/>
</dbReference>
<dbReference type="CDD" id="cd06529">
    <property type="entry name" value="S24_LexA-like"/>
    <property type="match status" value="1"/>
</dbReference>
<dbReference type="InterPro" id="IPR010982">
    <property type="entry name" value="Lambda_DNA-bd_dom_sf"/>
</dbReference>
<dbReference type="SUPFAM" id="SSF47413">
    <property type="entry name" value="lambda repressor-like DNA-binding domains"/>
    <property type="match status" value="1"/>
</dbReference>
<reference evidence="5" key="1">
    <citation type="journal article" date="2021" name="Proc. Natl. Acad. Sci. U.S.A.">
        <title>A Catalog of Tens of Thousands of Viruses from Human Metagenomes Reveals Hidden Associations with Chronic Diseases.</title>
        <authorList>
            <person name="Tisza M.J."/>
            <person name="Buck C.B."/>
        </authorList>
    </citation>
    <scope>NUCLEOTIDE SEQUENCE</scope>
    <source>
        <strain evidence="5">CtDEW4</strain>
    </source>
</reference>
<protein>
    <submittedName>
        <fullName evidence="5">Repressor protein CI</fullName>
    </submittedName>
</protein>
<accession>A0A8S5L7L2</accession>
<evidence type="ECO:0000256" key="3">
    <source>
        <dbReference type="ARBA" id="ARBA00023163"/>
    </source>
</evidence>
<evidence type="ECO:0000259" key="4">
    <source>
        <dbReference type="PROSITE" id="PS50943"/>
    </source>
</evidence>
<dbReference type="Pfam" id="PF01381">
    <property type="entry name" value="HTH_3"/>
    <property type="match status" value="1"/>
</dbReference>
<evidence type="ECO:0000313" key="5">
    <source>
        <dbReference type="EMBL" id="DAD65902.1"/>
    </source>
</evidence>
<dbReference type="GO" id="GO:0003677">
    <property type="term" value="F:DNA binding"/>
    <property type="evidence" value="ECO:0007669"/>
    <property type="project" value="UniProtKB-KW"/>
</dbReference>
<sequence>MKLETLAARVKYMMDFNALSQQSLADQVGVSQQAIGQILKGDISNPKKILEISTALGVNPHWLKTGKGPMEPTSQISSMSMQKDDDHTLRVDLLDAELAAHSSGIINLEYPDVISSIFFTHEGVKQILGRTTTDGVYMFKVPTDSMAPTITQNDIVFIDTNVKEYIGEGVYSFNLNGETYIKRLQRLPTGVIMALSDNPLYHPFEITEDLFDTAKIIGKFIKAVELKPKDL</sequence>
<dbReference type="PROSITE" id="PS50943">
    <property type="entry name" value="HTH_CROC1"/>
    <property type="match status" value="1"/>
</dbReference>
<dbReference type="PANTHER" id="PTHR40661">
    <property type="match status" value="1"/>
</dbReference>
<dbReference type="SMART" id="SM00530">
    <property type="entry name" value="HTH_XRE"/>
    <property type="match status" value="1"/>
</dbReference>
<proteinExistence type="predicted"/>
<dbReference type="Gene3D" id="1.10.260.40">
    <property type="entry name" value="lambda repressor-like DNA-binding domains"/>
    <property type="match status" value="1"/>
</dbReference>